<organism evidence="1 2">
    <name type="scientific">Rhynocoris fuscipes</name>
    <dbReference type="NCBI Taxonomy" id="488301"/>
    <lineage>
        <taxon>Eukaryota</taxon>
        <taxon>Metazoa</taxon>
        <taxon>Ecdysozoa</taxon>
        <taxon>Arthropoda</taxon>
        <taxon>Hexapoda</taxon>
        <taxon>Insecta</taxon>
        <taxon>Pterygota</taxon>
        <taxon>Neoptera</taxon>
        <taxon>Paraneoptera</taxon>
        <taxon>Hemiptera</taxon>
        <taxon>Heteroptera</taxon>
        <taxon>Panheteroptera</taxon>
        <taxon>Cimicomorpha</taxon>
        <taxon>Reduviidae</taxon>
        <taxon>Harpactorinae</taxon>
        <taxon>Harpactorini</taxon>
        <taxon>Rhynocoris</taxon>
    </lineage>
</organism>
<name>A0AAW1CS94_9HEMI</name>
<sequence length="106" mass="11433">MVSDSSYDGTPPNIKEATFITSNYNVLVGAPEAQTDQPGVQKGGAVYFCEINGESCGQLVFDSSGSNTHEGEQIDSKSNQWFGATVRSSGSIILPLKVIKRFYVTY</sequence>
<dbReference type="Gene3D" id="2.130.10.130">
    <property type="entry name" value="Integrin alpha, N-terminal"/>
    <property type="match status" value="1"/>
</dbReference>
<gene>
    <name evidence="1" type="ORF">O3M35_012407</name>
</gene>
<dbReference type="GO" id="GO:0098609">
    <property type="term" value="P:cell-cell adhesion"/>
    <property type="evidence" value="ECO:0007669"/>
    <property type="project" value="TreeGrafter"/>
</dbReference>
<dbReference type="EMBL" id="JAPXFL010000009">
    <property type="protein sequence ID" value="KAK9501733.1"/>
    <property type="molecule type" value="Genomic_DNA"/>
</dbReference>
<dbReference type="AlphaFoldDB" id="A0AAW1CS94"/>
<keyword evidence="2" id="KW-1185">Reference proteome</keyword>
<dbReference type="GO" id="GO:0007160">
    <property type="term" value="P:cell-matrix adhesion"/>
    <property type="evidence" value="ECO:0007669"/>
    <property type="project" value="TreeGrafter"/>
</dbReference>
<dbReference type="Proteomes" id="UP001461498">
    <property type="component" value="Unassembled WGS sequence"/>
</dbReference>
<dbReference type="GO" id="GO:0033627">
    <property type="term" value="P:cell adhesion mediated by integrin"/>
    <property type="evidence" value="ECO:0007669"/>
    <property type="project" value="TreeGrafter"/>
</dbReference>
<protein>
    <submittedName>
        <fullName evidence="1">Uncharacterized protein</fullName>
    </submittedName>
</protein>
<evidence type="ECO:0000313" key="2">
    <source>
        <dbReference type="Proteomes" id="UP001461498"/>
    </source>
</evidence>
<dbReference type="GO" id="GO:0005178">
    <property type="term" value="F:integrin binding"/>
    <property type="evidence" value="ECO:0007669"/>
    <property type="project" value="TreeGrafter"/>
</dbReference>
<dbReference type="GO" id="GO:0007229">
    <property type="term" value="P:integrin-mediated signaling pathway"/>
    <property type="evidence" value="ECO:0007669"/>
    <property type="project" value="TreeGrafter"/>
</dbReference>
<dbReference type="PANTHER" id="PTHR23220:SF133">
    <property type="entry name" value="INTEGRIN ALPHA-PS2"/>
    <property type="match status" value="1"/>
</dbReference>
<proteinExistence type="predicted"/>
<dbReference type="SUPFAM" id="SSF69318">
    <property type="entry name" value="Integrin alpha N-terminal domain"/>
    <property type="match status" value="1"/>
</dbReference>
<dbReference type="PANTHER" id="PTHR23220">
    <property type="entry name" value="INTEGRIN ALPHA"/>
    <property type="match status" value="1"/>
</dbReference>
<evidence type="ECO:0000313" key="1">
    <source>
        <dbReference type="EMBL" id="KAK9501733.1"/>
    </source>
</evidence>
<dbReference type="GO" id="GO:0009897">
    <property type="term" value="C:external side of plasma membrane"/>
    <property type="evidence" value="ECO:0007669"/>
    <property type="project" value="TreeGrafter"/>
</dbReference>
<dbReference type="GO" id="GO:0008305">
    <property type="term" value="C:integrin complex"/>
    <property type="evidence" value="ECO:0007669"/>
    <property type="project" value="TreeGrafter"/>
</dbReference>
<accession>A0AAW1CS94</accession>
<comment type="caution">
    <text evidence="1">The sequence shown here is derived from an EMBL/GenBank/DDBJ whole genome shotgun (WGS) entry which is preliminary data.</text>
</comment>
<dbReference type="InterPro" id="IPR028994">
    <property type="entry name" value="Integrin_alpha_N"/>
</dbReference>
<reference evidence="1 2" key="1">
    <citation type="submission" date="2022-12" db="EMBL/GenBank/DDBJ databases">
        <title>Chromosome-level genome assembly of true bugs.</title>
        <authorList>
            <person name="Ma L."/>
            <person name="Li H."/>
        </authorList>
    </citation>
    <scope>NUCLEOTIDE SEQUENCE [LARGE SCALE GENOMIC DNA]</scope>
    <source>
        <strain evidence="1">Lab_2022b</strain>
    </source>
</reference>